<evidence type="ECO:0000313" key="1">
    <source>
        <dbReference type="EMBL" id="KAF0727126.1"/>
    </source>
</evidence>
<organism evidence="1 2">
    <name type="scientific">Aphanomyces euteiches</name>
    <dbReference type="NCBI Taxonomy" id="100861"/>
    <lineage>
        <taxon>Eukaryota</taxon>
        <taxon>Sar</taxon>
        <taxon>Stramenopiles</taxon>
        <taxon>Oomycota</taxon>
        <taxon>Saprolegniomycetes</taxon>
        <taxon>Saprolegniales</taxon>
        <taxon>Verrucalvaceae</taxon>
        <taxon>Aphanomyces</taxon>
    </lineage>
</organism>
<sequence length="187" mass="21399">MCNFSNSFVAVEEWRRGDPSPKLTTDPASEPCFWLCIDPPRRGQVALGELAPSQWAHAYFCQVFPRPSPSTTQNRPTEKKEACKYSTDVGSTLLYEDNRVNVWDFQVEPQTGCIYHVHRFPYLFINLVEGSTQATDVQGRIMQEESIRHHTAGQMTFVDVDAESELPNHAFQNVATTKFCQYIIEFK</sequence>
<evidence type="ECO:0000313" key="2">
    <source>
        <dbReference type="Proteomes" id="UP000481153"/>
    </source>
</evidence>
<gene>
    <name evidence="1" type="ORF">Ae201684_014763</name>
</gene>
<keyword evidence="2" id="KW-1185">Reference proteome</keyword>
<comment type="caution">
    <text evidence="1">The sequence shown here is derived from an EMBL/GenBank/DDBJ whole genome shotgun (WGS) entry which is preliminary data.</text>
</comment>
<name>A0A6G0WIV3_9STRA</name>
<dbReference type="Gene3D" id="2.60.120.10">
    <property type="entry name" value="Jelly Rolls"/>
    <property type="match status" value="1"/>
</dbReference>
<reference evidence="1 2" key="1">
    <citation type="submission" date="2019-07" db="EMBL/GenBank/DDBJ databases">
        <title>Genomics analysis of Aphanomyces spp. identifies a new class of oomycete effector associated with host adaptation.</title>
        <authorList>
            <person name="Gaulin E."/>
        </authorList>
    </citation>
    <scope>NUCLEOTIDE SEQUENCE [LARGE SCALE GENOMIC DNA]</scope>
    <source>
        <strain evidence="1 2">ATCC 201684</strain>
    </source>
</reference>
<protein>
    <submittedName>
        <fullName evidence="1">Uncharacterized protein</fullName>
    </submittedName>
</protein>
<dbReference type="EMBL" id="VJMJ01000201">
    <property type="protein sequence ID" value="KAF0727126.1"/>
    <property type="molecule type" value="Genomic_DNA"/>
</dbReference>
<dbReference type="InterPro" id="IPR014710">
    <property type="entry name" value="RmlC-like_jellyroll"/>
</dbReference>
<accession>A0A6G0WIV3</accession>
<dbReference type="VEuPathDB" id="FungiDB:AeMF1_006382"/>
<dbReference type="Proteomes" id="UP000481153">
    <property type="component" value="Unassembled WGS sequence"/>
</dbReference>
<dbReference type="AlphaFoldDB" id="A0A6G0WIV3"/>
<proteinExistence type="predicted"/>